<gene>
    <name evidence="1" type="ORF">CLUP02_05244</name>
</gene>
<proteinExistence type="predicted"/>
<dbReference type="Proteomes" id="UP000830671">
    <property type="component" value="Chromosome 3"/>
</dbReference>
<dbReference type="RefSeq" id="XP_049141395.1">
    <property type="nucleotide sequence ID" value="XM_049284252.1"/>
</dbReference>
<sequence>MDPALVRVIPRRPGRSGITGPQVAQMVVTTIGVFPSVLGIMGLGGAALSGPLPGLTIGPRFGWPPAESWKKGGTQLLLIRLCHIKTPHLIHLEASGACRRRKARHHGYHNTNTL</sequence>
<name>A0A9Q8WDW1_9PEZI</name>
<dbReference type="KEGG" id="clup:CLUP02_05244"/>
<organism evidence="1 2">
    <name type="scientific">Colletotrichum lupini</name>
    <dbReference type="NCBI Taxonomy" id="145971"/>
    <lineage>
        <taxon>Eukaryota</taxon>
        <taxon>Fungi</taxon>
        <taxon>Dikarya</taxon>
        <taxon>Ascomycota</taxon>
        <taxon>Pezizomycotina</taxon>
        <taxon>Sordariomycetes</taxon>
        <taxon>Hypocreomycetidae</taxon>
        <taxon>Glomerellales</taxon>
        <taxon>Glomerellaceae</taxon>
        <taxon>Colletotrichum</taxon>
        <taxon>Colletotrichum acutatum species complex</taxon>
    </lineage>
</organism>
<evidence type="ECO:0000313" key="1">
    <source>
        <dbReference type="EMBL" id="UQC79764.1"/>
    </source>
</evidence>
<reference evidence="1" key="1">
    <citation type="journal article" date="2021" name="Mol. Plant Microbe Interact.">
        <title>Complete Genome Sequence of the Plant-Pathogenic Fungus Colletotrichum lupini.</title>
        <authorList>
            <person name="Baroncelli R."/>
            <person name="Pensec F."/>
            <person name="Da Lio D."/>
            <person name="Boufleur T."/>
            <person name="Vicente I."/>
            <person name="Sarrocco S."/>
            <person name="Picot A."/>
            <person name="Baraldi E."/>
            <person name="Sukno S."/>
            <person name="Thon M."/>
            <person name="Le Floch G."/>
        </authorList>
    </citation>
    <scope>NUCLEOTIDE SEQUENCE</scope>
    <source>
        <strain evidence="1">IMI 504893</strain>
    </source>
</reference>
<dbReference type="EMBL" id="CP019475">
    <property type="protein sequence ID" value="UQC79764.1"/>
    <property type="molecule type" value="Genomic_DNA"/>
</dbReference>
<protein>
    <submittedName>
        <fullName evidence="1">Uncharacterized protein</fullName>
    </submittedName>
</protein>
<dbReference type="AlphaFoldDB" id="A0A9Q8WDW1"/>
<accession>A0A9Q8WDW1</accession>
<evidence type="ECO:0000313" key="2">
    <source>
        <dbReference type="Proteomes" id="UP000830671"/>
    </source>
</evidence>
<dbReference type="GeneID" id="73339262"/>
<keyword evidence="2" id="KW-1185">Reference proteome</keyword>